<keyword evidence="1" id="KW-0175">Coiled coil</keyword>
<comment type="caution">
    <text evidence="3">The sequence shown here is derived from an EMBL/GenBank/DDBJ whole genome shotgun (WGS) entry which is preliminary data.</text>
</comment>
<feature type="compositionally biased region" description="Polar residues" evidence="2">
    <location>
        <begin position="32"/>
        <end position="45"/>
    </location>
</feature>
<evidence type="ECO:0000313" key="3">
    <source>
        <dbReference type="EMBL" id="KAK8230865.1"/>
    </source>
</evidence>
<evidence type="ECO:0000256" key="2">
    <source>
        <dbReference type="SAM" id="MobiDB-lite"/>
    </source>
</evidence>
<dbReference type="Proteomes" id="UP001492380">
    <property type="component" value="Unassembled WGS sequence"/>
</dbReference>
<organism evidence="3 4">
    <name type="scientific">Phyllosticta capitalensis</name>
    <dbReference type="NCBI Taxonomy" id="121624"/>
    <lineage>
        <taxon>Eukaryota</taxon>
        <taxon>Fungi</taxon>
        <taxon>Dikarya</taxon>
        <taxon>Ascomycota</taxon>
        <taxon>Pezizomycotina</taxon>
        <taxon>Dothideomycetes</taxon>
        <taxon>Dothideomycetes incertae sedis</taxon>
        <taxon>Botryosphaeriales</taxon>
        <taxon>Phyllostictaceae</taxon>
        <taxon>Phyllosticta</taxon>
    </lineage>
</organism>
<reference evidence="3 4" key="1">
    <citation type="submission" date="2024-04" db="EMBL/GenBank/DDBJ databases">
        <title>Phyllosticta paracitricarpa is synonymous to the EU quarantine fungus P. citricarpa based on phylogenomic analyses.</title>
        <authorList>
            <consortium name="Lawrence Berkeley National Laboratory"/>
            <person name="Van Ingen-Buijs V.A."/>
            <person name="Van Westerhoven A.C."/>
            <person name="Haridas S."/>
            <person name="Skiadas P."/>
            <person name="Martin F."/>
            <person name="Groenewald J.Z."/>
            <person name="Crous P.W."/>
            <person name="Seidl M.F."/>
        </authorList>
    </citation>
    <scope>NUCLEOTIDE SEQUENCE [LARGE SCALE GENOMIC DNA]</scope>
    <source>
        <strain evidence="3 4">CBS 123374</strain>
    </source>
</reference>
<sequence>MSVSTTHEVESLRSAQFETNSSSDGAGLLTPASGSSEVPEQLSSGTALGDALAEWCDAKILEMLRPLEERIAAEAQETSKRNVEMDRLADAFKNLQAQDAQQKEEIASLQTERTQHREQIANLQEELAQQSERIAEIQTERTQQKGQIVSPQRQLNSQKAGFQALIDHVDKKLGRTRFIPNDFGFFEPSLMQEVEHGGVINMGTTNYFADVESFIDAAEVAQQKLSVEIVQQNLHRCLLGSAREWYYSILSEGERDTATRGEDLAQWFSLLRRKWGHEDTVSPSNVDHGFGKLDQITLTRESLEQSGGSTTAFFMSVVRAGREVGMDTTFSQLSLAYLRMAPDVQRAIGQPMSHETLNKYIIRADRGVERLFKR</sequence>
<gene>
    <name evidence="3" type="ORF">HDK90DRAFT_468218</name>
</gene>
<feature type="compositionally biased region" description="Polar residues" evidence="2">
    <location>
        <begin position="13"/>
        <end position="24"/>
    </location>
</feature>
<evidence type="ECO:0000313" key="4">
    <source>
        <dbReference type="Proteomes" id="UP001492380"/>
    </source>
</evidence>
<feature type="coiled-coil region" evidence="1">
    <location>
        <begin position="85"/>
        <end position="147"/>
    </location>
</feature>
<accession>A0ABR1YIX7</accession>
<proteinExistence type="predicted"/>
<evidence type="ECO:0000256" key="1">
    <source>
        <dbReference type="SAM" id="Coils"/>
    </source>
</evidence>
<evidence type="ECO:0008006" key="5">
    <source>
        <dbReference type="Google" id="ProtNLM"/>
    </source>
</evidence>
<dbReference type="EMBL" id="JBBWRZ010000008">
    <property type="protein sequence ID" value="KAK8230865.1"/>
    <property type="molecule type" value="Genomic_DNA"/>
</dbReference>
<feature type="region of interest" description="Disordered" evidence="2">
    <location>
        <begin position="1"/>
        <end position="45"/>
    </location>
</feature>
<name>A0ABR1YIX7_9PEZI</name>
<keyword evidence="4" id="KW-1185">Reference proteome</keyword>
<protein>
    <recommendedName>
        <fullName evidence="5">Retrotransposon gag domain-containing protein</fullName>
    </recommendedName>
</protein>